<organism evidence="1 2">
    <name type="scientific">Callosobruchus maculatus</name>
    <name type="common">Southern cowpea weevil</name>
    <name type="synonym">Pulse bruchid</name>
    <dbReference type="NCBI Taxonomy" id="64391"/>
    <lineage>
        <taxon>Eukaryota</taxon>
        <taxon>Metazoa</taxon>
        <taxon>Ecdysozoa</taxon>
        <taxon>Arthropoda</taxon>
        <taxon>Hexapoda</taxon>
        <taxon>Insecta</taxon>
        <taxon>Pterygota</taxon>
        <taxon>Neoptera</taxon>
        <taxon>Endopterygota</taxon>
        <taxon>Coleoptera</taxon>
        <taxon>Polyphaga</taxon>
        <taxon>Cucujiformia</taxon>
        <taxon>Chrysomeloidea</taxon>
        <taxon>Chrysomelidae</taxon>
        <taxon>Bruchinae</taxon>
        <taxon>Bruchini</taxon>
        <taxon>Callosobruchus</taxon>
    </lineage>
</organism>
<gene>
    <name evidence="1" type="ORF">CALMAC_LOCUS17500</name>
</gene>
<sequence length="115" mass="12496">MYHFIGNWIASSDWFPIEVNVPDIFNNIGSGVGNVAQTVGQFAQNMGAGIMTFTQNVGSGIQSFAQGIGQRVPFIGAIVRPSTTTGDQQVVPQKYMLVDVPVLCQNLVNRFSMEK</sequence>
<evidence type="ECO:0000313" key="2">
    <source>
        <dbReference type="Proteomes" id="UP000410492"/>
    </source>
</evidence>
<proteinExistence type="predicted"/>
<dbReference type="OrthoDB" id="7330171at2759"/>
<protein>
    <submittedName>
        <fullName evidence="1">Uncharacterized protein</fullName>
    </submittedName>
</protein>
<evidence type="ECO:0000313" key="1">
    <source>
        <dbReference type="EMBL" id="VEN59517.1"/>
    </source>
</evidence>
<keyword evidence="2" id="KW-1185">Reference proteome</keyword>
<dbReference type="AlphaFoldDB" id="A0A653DI32"/>
<dbReference type="EMBL" id="CAACVG010012056">
    <property type="protein sequence ID" value="VEN59517.1"/>
    <property type="molecule type" value="Genomic_DNA"/>
</dbReference>
<accession>A0A653DI32</accession>
<reference evidence="1 2" key="1">
    <citation type="submission" date="2019-01" db="EMBL/GenBank/DDBJ databases">
        <authorList>
            <person name="Sayadi A."/>
        </authorList>
    </citation>
    <scope>NUCLEOTIDE SEQUENCE [LARGE SCALE GENOMIC DNA]</scope>
</reference>
<name>A0A653DI32_CALMS</name>
<dbReference type="Proteomes" id="UP000410492">
    <property type="component" value="Unassembled WGS sequence"/>
</dbReference>